<feature type="domain" description="Peptidoglycan recognition protein family" evidence="4">
    <location>
        <begin position="186"/>
        <end position="327"/>
    </location>
</feature>
<reference evidence="5 6" key="1">
    <citation type="submission" date="2018-10" db="EMBL/GenBank/DDBJ databases">
        <title>Improved assembly of the deer mouse Peromyscus maniculatus genome.</title>
        <authorList>
            <person name="Lassance J.-M."/>
            <person name="Hoekstra H.E."/>
        </authorList>
    </citation>
    <scope>NUCLEOTIDE SEQUENCE [LARGE SCALE GENOMIC DNA]</scope>
</reference>
<dbReference type="GO" id="GO:0050830">
    <property type="term" value="P:defense response to Gram-positive bacterium"/>
    <property type="evidence" value="ECO:0007669"/>
    <property type="project" value="Ensembl"/>
</dbReference>
<proteinExistence type="inferred from homology"/>
<accession>A0A8C8UG74</accession>
<feature type="domain" description="N-acetylmuramoyl-L-alanine amidase" evidence="3">
    <location>
        <begin position="196"/>
        <end position="333"/>
    </location>
</feature>
<sequence length="348" mass="38700">MLVSWDHLKMLPWLLIFSALDLLVYGSPTIVFREEWGSSSLTCRVPLSLPVAYLITEQLIRMECQDQTTCSQMVRVLQSHSIYNKGWCDLAFNFLVGDDGNVYEGVGWHVQGLHAQGYSNVSLSIAFFGSKIGSSPSPTALSAAKDLISRAIQDGYLSPRYIQPLLLREETCLVPQHSEMPKKACPSITPRSAWEARETHCPQMNLPAKFVIIIHTAGKSCNESADCLVRVRDTQSFHIDHQDFCDIAYNFLVGQDGGVYEGVGWNIEGSHTYGYNDIALGIAFMGNFVEKPPNKAALEAAQDLIQCAVAKGYLTHNYLLMGHSDVSNILSPGQALYDIIKTWPHFKH</sequence>
<gene>
    <name evidence="5" type="primary">LOC102915025</name>
</gene>
<dbReference type="SUPFAM" id="SSF55846">
    <property type="entry name" value="N-acetylmuramoyl-L-alanine amidase-like"/>
    <property type="match status" value="2"/>
</dbReference>
<reference evidence="5" key="3">
    <citation type="submission" date="2025-09" db="UniProtKB">
        <authorList>
            <consortium name="Ensembl"/>
        </authorList>
    </citation>
    <scope>IDENTIFICATION</scope>
</reference>
<dbReference type="InterPro" id="IPR036505">
    <property type="entry name" value="Amidase/PGRP_sf"/>
</dbReference>
<dbReference type="SMART" id="SM00701">
    <property type="entry name" value="PGRP"/>
    <property type="match status" value="2"/>
</dbReference>
<dbReference type="GO" id="GO:0061844">
    <property type="term" value="P:antimicrobial humoral immune response mediated by antimicrobial peptide"/>
    <property type="evidence" value="ECO:0007669"/>
    <property type="project" value="Ensembl"/>
</dbReference>
<dbReference type="Proteomes" id="UP000694547">
    <property type="component" value="Chromosome 6"/>
</dbReference>
<dbReference type="Ensembl" id="ENSPEMT00000033236.2">
    <property type="protein sequence ID" value="ENSPEMP00000028810.2"/>
    <property type="gene ID" value="ENSPEMG00000024240.2"/>
</dbReference>
<evidence type="ECO:0000313" key="6">
    <source>
        <dbReference type="Proteomes" id="UP000694547"/>
    </source>
</evidence>
<feature type="domain" description="Peptidoglycan recognition protein family" evidence="4">
    <location>
        <begin position="28"/>
        <end position="170"/>
    </location>
</feature>
<dbReference type="GO" id="GO:0032991">
    <property type="term" value="C:protein-containing complex"/>
    <property type="evidence" value="ECO:0007669"/>
    <property type="project" value="Ensembl"/>
</dbReference>
<dbReference type="GO" id="GO:0016019">
    <property type="term" value="F:peptidoglycan immune receptor activity"/>
    <property type="evidence" value="ECO:0007669"/>
    <property type="project" value="Ensembl"/>
</dbReference>
<evidence type="ECO:0000256" key="2">
    <source>
        <dbReference type="SAM" id="SignalP"/>
    </source>
</evidence>
<dbReference type="GO" id="GO:0032689">
    <property type="term" value="P:negative regulation of type II interferon production"/>
    <property type="evidence" value="ECO:0007669"/>
    <property type="project" value="Ensembl"/>
</dbReference>
<dbReference type="InterPro" id="IPR006619">
    <property type="entry name" value="PGRP_domain_met/bac"/>
</dbReference>
<dbReference type="GeneTree" id="ENSGT00940000162657"/>
<dbReference type="InterPro" id="IPR015510">
    <property type="entry name" value="PGRP"/>
</dbReference>
<dbReference type="AlphaFoldDB" id="A0A8C8UG74"/>
<dbReference type="GO" id="GO:0032827">
    <property type="term" value="P:negative regulation of natural killer cell differentiation involved in immune response"/>
    <property type="evidence" value="ECO:0007669"/>
    <property type="project" value="Ensembl"/>
</dbReference>
<organism evidence="5 6">
    <name type="scientific">Peromyscus maniculatus bairdii</name>
    <name type="common">Prairie deer mouse</name>
    <dbReference type="NCBI Taxonomy" id="230844"/>
    <lineage>
        <taxon>Eukaryota</taxon>
        <taxon>Metazoa</taxon>
        <taxon>Chordata</taxon>
        <taxon>Craniata</taxon>
        <taxon>Vertebrata</taxon>
        <taxon>Euteleostomi</taxon>
        <taxon>Mammalia</taxon>
        <taxon>Eutheria</taxon>
        <taxon>Euarchontoglires</taxon>
        <taxon>Glires</taxon>
        <taxon>Rodentia</taxon>
        <taxon>Myomorpha</taxon>
        <taxon>Muroidea</taxon>
        <taxon>Cricetidae</taxon>
        <taxon>Neotominae</taxon>
        <taxon>Peromyscus</taxon>
    </lineage>
</organism>
<dbReference type="SMART" id="SM00644">
    <property type="entry name" value="Ami_2"/>
    <property type="match status" value="1"/>
</dbReference>
<dbReference type="Gene3D" id="3.40.80.10">
    <property type="entry name" value="Peptidoglycan recognition protein-like"/>
    <property type="match status" value="2"/>
</dbReference>
<dbReference type="GO" id="GO:0008745">
    <property type="term" value="F:N-acetylmuramoyl-L-alanine amidase activity"/>
    <property type="evidence" value="ECO:0007669"/>
    <property type="project" value="InterPro"/>
</dbReference>
<name>A0A8C8UG74_PERMB</name>
<evidence type="ECO:0000256" key="1">
    <source>
        <dbReference type="ARBA" id="ARBA00007553"/>
    </source>
</evidence>
<dbReference type="GO" id="GO:0045087">
    <property type="term" value="P:innate immune response"/>
    <property type="evidence" value="ECO:0007669"/>
    <property type="project" value="UniProtKB-KW"/>
</dbReference>
<dbReference type="GO" id="GO:0042834">
    <property type="term" value="F:peptidoglycan binding"/>
    <property type="evidence" value="ECO:0007669"/>
    <property type="project" value="Ensembl"/>
</dbReference>
<comment type="similarity">
    <text evidence="1">Belongs to the N-acetylmuramoyl-L-alanine amidase 2 family.</text>
</comment>
<keyword evidence="2" id="KW-0732">Signal</keyword>
<evidence type="ECO:0000259" key="3">
    <source>
        <dbReference type="SMART" id="SM00644"/>
    </source>
</evidence>
<evidence type="ECO:0000259" key="4">
    <source>
        <dbReference type="SMART" id="SM00701"/>
    </source>
</evidence>
<dbReference type="Pfam" id="PF01510">
    <property type="entry name" value="Amidase_2"/>
    <property type="match status" value="2"/>
</dbReference>
<dbReference type="PANTHER" id="PTHR11022:SF12">
    <property type="entry name" value="PEPTIDOGLYCAN RECOGNITION PROTEIN 3"/>
    <property type="match status" value="1"/>
</dbReference>
<dbReference type="GO" id="GO:0046982">
    <property type="term" value="F:protein heterodimerization activity"/>
    <property type="evidence" value="ECO:0007669"/>
    <property type="project" value="Ensembl"/>
</dbReference>
<feature type="chain" id="PRO_5046730913" evidence="2">
    <location>
        <begin position="27"/>
        <end position="348"/>
    </location>
</feature>
<dbReference type="GO" id="GO:0005576">
    <property type="term" value="C:extracellular region"/>
    <property type="evidence" value="ECO:0007669"/>
    <property type="project" value="UniProtKB-SubCell"/>
</dbReference>
<reference evidence="5" key="2">
    <citation type="submission" date="2025-08" db="UniProtKB">
        <authorList>
            <consortium name="Ensembl"/>
        </authorList>
    </citation>
    <scope>IDENTIFICATION</scope>
</reference>
<dbReference type="GO" id="GO:0009253">
    <property type="term" value="P:peptidoglycan catabolic process"/>
    <property type="evidence" value="ECO:0007669"/>
    <property type="project" value="InterPro"/>
</dbReference>
<dbReference type="GO" id="GO:0031640">
    <property type="term" value="P:killing of cells of another organism"/>
    <property type="evidence" value="ECO:0007669"/>
    <property type="project" value="Ensembl"/>
</dbReference>
<keyword evidence="6" id="KW-1185">Reference proteome</keyword>
<dbReference type="GO" id="GO:0008270">
    <property type="term" value="F:zinc ion binding"/>
    <property type="evidence" value="ECO:0007669"/>
    <property type="project" value="InterPro"/>
</dbReference>
<dbReference type="GO" id="GO:0051701">
    <property type="term" value="P:biological process involved in interaction with host"/>
    <property type="evidence" value="ECO:0007669"/>
    <property type="project" value="Ensembl"/>
</dbReference>
<dbReference type="InterPro" id="IPR002502">
    <property type="entry name" value="Amidase_domain"/>
</dbReference>
<feature type="signal peptide" evidence="2">
    <location>
        <begin position="1"/>
        <end position="26"/>
    </location>
</feature>
<dbReference type="PANTHER" id="PTHR11022">
    <property type="entry name" value="PEPTIDOGLYCAN RECOGNITION PROTEIN"/>
    <property type="match status" value="1"/>
</dbReference>
<evidence type="ECO:0000313" key="5">
    <source>
        <dbReference type="Ensembl" id="ENSPEMP00000028810.2"/>
    </source>
</evidence>
<protein>
    <submittedName>
        <fullName evidence="5">Peptidoglycan recognition protein 3</fullName>
    </submittedName>
</protein>
<dbReference type="CDD" id="cd06583">
    <property type="entry name" value="PGRP"/>
    <property type="match status" value="2"/>
</dbReference>
<dbReference type="GO" id="GO:0016045">
    <property type="term" value="P:detection of bacterium"/>
    <property type="evidence" value="ECO:0007669"/>
    <property type="project" value="Ensembl"/>
</dbReference>